<evidence type="ECO:0000256" key="1">
    <source>
        <dbReference type="SAM" id="MobiDB-lite"/>
    </source>
</evidence>
<organism evidence="2 3">
    <name type="scientific">Bipolaris oryzae ATCC 44560</name>
    <dbReference type="NCBI Taxonomy" id="930090"/>
    <lineage>
        <taxon>Eukaryota</taxon>
        <taxon>Fungi</taxon>
        <taxon>Dikarya</taxon>
        <taxon>Ascomycota</taxon>
        <taxon>Pezizomycotina</taxon>
        <taxon>Dothideomycetes</taxon>
        <taxon>Pleosporomycetidae</taxon>
        <taxon>Pleosporales</taxon>
        <taxon>Pleosporineae</taxon>
        <taxon>Pleosporaceae</taxon>
        <taxon>Bipolaris</taxon>
    </lineage>
</organism>
<dbReference type="GeneID" id="19121179"/>
<evidence type="ECO:0000313" key="2">
    <source>
        <dbReference type="EMBL" id="EUC48330.1"/>
    </source>
</evidence>
<dbReference type="HOGENOM" id="CLU_723584_0_0_1"/>
<dbReference type="KEGG" id="bor:COCMIDRAFT_2774"/>
<dbReference type="EMBL" id="KI963942">
    <property type="protein sequence ID" value="EUC48330.1"/>
    <property type="molecule type" value="Genomic_DNA"/>
</dbReference>
<sequence length="382" mass="43294">MHLILKEDRPRFDNLASFKLSKIYEFVQEQHKQEENLNAMITDYSSVSIVQARKDAETLEEEVHVEEYAQAYQPKTTPEEVQRPEQQLKIATPKVDPAVASLIKKFSGLTLSIKQFKHISKHSRAIRKILEKPENYIEAYKQLVIGARKQDPPVLERNDGSFQSIYPPMMNPQAYRAEAGRGDQLAECRACGGPHLIAKCPHLTLLRKNSWFHTRTEESPSGWKNIIYYFGPYPTDIWGIFPGGGRSLKPFYTEVLDWVLRSIKDRFKVSDEQLKKPMQVALPELFDSLGKLIVKQPSIPSGESYTVEASETGATLARQTIALRSAAKFLESVSKAGEVYYAEPSVNVVRKRGRPPKKAAEAHQKDGRLSNRKPTIPVMKGS</sequence>
<keyword evidence="3" id="KW-1185">Reference proteome</keyword>
<dbReference type="RefSeq" id="XP_007685107.1">
    <property type="nucleotide sequence ID" value="XM_007686917.1"/>
</dbReference>
<proteinExistence type="predicted"/>
<protein>
    <submittedName>
        <fullName evidence="2">Uncharacterized protein</fullName>
    </submittedName>
</protein>
<dbReference type="OrthoDB" id="3695108at2759"/>
<evidence type="ECO:0000313" key="3">
    <source>
        <dbReference type="Proteomes" id="UP000054032"/>
    </source>
</evidence>
<feature type="compositionally biased region" description="Basic and acidic residues" evidence="1">
    <location>
        <begin position="358"/>
        <end position="369"/>
    </location>
</feature>
<dbReference type="Proteomes" id="UP000054032">
    <property type="component" value="Unassembled WGS sequence"/>
</dbReference>
<reference evidence="2 3" key="1">
    <citation type="journal article" date="2013" name="PLoS Genet.">
        <title>Comparative genome structure, secondary metabolite, and effector coding capacity across Cochliobolus pathogens.</title>
        <authorList>
            <person name="Condon B.J."/>
            <person name="Leng Y."/>
            <person name="Wu D."/>
            <person name="Bushley K.E."/>
            <person name="Ohm R.A."/>
            <person name="Otillar R."/>
            <person name="Martin J."/>
            <person name="Schackwitz W."/>
            <person name="Grimwood J."/>
            <person name="MohdZainudin N."/>
            <person name="Xue C."/>
            <person name="Wang R."/>
            <person name="Manning V.A."/>
            <person name="Dhillon B."/>
            <person name="Tu Z.J."/>
            <person name="Steffenson B.J."/>
            <person name="Salamov A."/>
            <person name="Sun H."/>
            <person name="Lowry S."/>
            <person name="LaButti K."/>
            <person name="Han J."/>
            <person name="Copeland A."/>
            <person name="Lindquist E."/>
            <person name="Barry K."/>
            <person name="Schmutz J."/>
            <person name="Baker S.E."/>
            <person name="Ciuffetti L.M."/>
            <person name="Grigoriev I.V."/>
            <person name="Zhong S."/>
            <person name="Turgeon B.G."/>
        </authorList>
    </citation>
    <scope>NUCLEOTIDE SEQUENCE [LARGE SCALE GENOMIC DNA]</scope>
    <source>
        <strain evidence="2 3">ATCC 44560</strain>
    </source>
</reference>
<accession>W6ZE94</accession>
<name>W6ZE94_COCMI</name>
<feature type="region of interest" description="Disordered" evidence="1">
    <location>
        <begin position="351"/>
        <end position="382"/>
    </location>
</feature>
<gene>
    <name evidence="2" type="ORF">COCMIDRAFT_2774</name>
</gene>
<dbReference type="AlphaFoldDB" id="W6ZE94"/>